<dbReference type="RefSeq" id="XP_041162927.1">
    <property type="nucleotide sequence ID" value="XM_041306113.1"/>
</dbReference>
<comment type="caution">
    <text evidence="3">The sequence shown here is derived from an EMBL/GenBank/DDBJ whole genome shotgun (WGS) entry which is preliminary data.</text>
</comment>
<proteinExistence type="predicted"/>
<feature type="domain" description="DUF6533" evidence="2">
    <location>
        <begin position="10"/>
        <end position="52"/>
    </location>
</feature>
<keyword evidence="1" id="KW-1133">Transmembrane helix</keyword>
<evidence type="ECO:0000313" key="3">
    <source>
        <dbReference type="EMBL" id="KAG1798116.1"/>
    </source>
</evidence>
<evidence type="ECO:0000313" key="4">
    <source>
        <dbReference type="Proteomes" id="UP000719766"/>
    </source>
</evidence>
<dbReference type="Pfam" id="PF20151">
    <property type="entry name" value="DUF6533"/>
    <property type="match status" value="1"/>
</dbReference>
<gene>
    <name evidence="3" type="ORF">HD556DRAFT_1440450</name>
</gene>
<feature type="transmembrane region" description="Helical" evidence="1">
    <location>
        <begin position="243"/>
        <end position="262"/>
    </location>
</feature>
<dbReference type="InterPro" id="IPR045340">
    <property type="entry name" value="DUF6533"/>
</dbReference>
<feature type="transmembrane region" description="Helical" evidence="1">
    <location>
        <begin position="38"/>
        <end position="61"/>
    </location>
</feature>
<evidence type="ECO:0000259" key="2">
    <source>
        <dbReference type="Pfam" id="PF20151"/>
    </source>
</evidence>
<sequence>MSQSDLGYGFAVAAFVAVTYDWALTFGQEVELIWRQRWSLMTVMYLSVRYLGALSAALSMADGVPTISLTDTPTNGRHAVLPKMLDDVHYMELDGCCGICDAVGKILIFLVVTFLAINTFDGVNVVLITMRTSGEELILSGTYQCTIGYTGDTVVMDSTAWVLSIVWEVLTLCLAVCIAVKHFRELRQHSAGGIIGDCFTVLMKTHVVYFASFVTVSCFSLILEFSPTVSSNQVLLEYQTFFGLFQVLEVVQTFVLGPRLILGVREYNAKLVAHSDAATGMTSIAFHERVHISTGSGV</sequence>
<reference evidence="3" key="1">
    <citation type="journal article" date="2020" name="New Phytol.">
        <title>Comparative genomics reveals dynamic genome evolution in host specialist ectomycorrhizal fungi.</title>
        <authorList>
            <person name="Lofgren L.A."/>
            <person name="Nguyen N.H."/>
            <person name="Vilgalys R."/>
            <person name="Ruytinx J."/>
            <person name="Liao H.L."/>
            <person name="Branco S."/>
            <person name="Kuo A."/>
            <person name="LaButti K."/>
            <person name="Lipzen A."/>
            <person name="Andreopoulos W."/>
            <person name="Pangilinan J."/>
            <person name="Riley R."/>
            <person name="Hundley H."/>
            <person name="Na H."/>
            <person name="Barry K."/>
            <person name="Grigoriev I.V."/>
            <person name="Stajich J.E."/>
            <person name="Kennedy P.G."/>
        </authorList>
    </citation>
    <scope>NUCLEOTIDE SEQUENCE</scope>
    <source>
        <strain evidence="3">S12</strain>
    </source>
</reference>
<accession>A0A9P7IZ61</accession>
<feature type="transmembrane region" description="Helical" evidence="1">
    <location>
        <begin position="6"/>
        <end position="26"/>
    </location>
</feature>
<organism evidence="3 4">
    <name type="scientific">Suillus plorans</name>
    <dbReference type="NCBI Taxonomy" id="116603"/>
    <lineage>
        <taxon>Eukaryota</taxon>
        <taxon>Fungi</taxon>
        <taxon>Dikarya</taxon>
        <taxon>Basidiomycota</taxon>
        <taxon>Agaricomycotina</taxon>
        <taxon>Agaricomycetes</taxon>
        <taxon>Agaricomycetidae</taxon>
        <taxon>Boletales</taxon>
        <taxon>Suillineae</taxon>
        <taxon>Suillaceae</taxon>
        <taxon>Suillus</taxon>
    </lineage>
</organism>
<feature type="transmembrane region" description="Helical" evidence="1">
    <location>
        <begin position="201"/>
        <end position="223"/>
    </location>
</feature>
<name>A0A9P7IZ61_9AGAM</name>
<keyword evidence="4" id="KW-1185">Reference proteome</keyword>
<keyword evidence="1" id="KW-0812">Transmembrane</keyword>
<dbReference type="GeneID" id="64599877"/>
<dbReference type="Proteomes" id="UP000719766">
    <property type="component" value="Unassembled WGS sequence"/>
</dbReference>
<keyword evidence="1" id="KW-0472">Membrane</keyword>
<evidence type="ECO:0000256" key="1">
    <source>
        <dbReference type="SAM" id="Phobius"/>
    </source>
</evidence>
<dbReference type="AlphaFoldDB" id="A0A9P7IZ61"/>
<protein>
    <recommendedName>
        <fullName evidence="2">DUF6533 domain-containing protein</fullName>
    </recommendedName>
</protein>
<dbReference type="OrthoDB" id="3261349at2759"/>
<feature type="transmembrane region" description="Helical" evidence="1">
    <location>
        <begin position="160"/>
        <end position="180"/>
    </location>
</feature>
<dbReference type="EMBL" id="JABBWE010000014">
    <property type="protein sequence ID" value="KAG1798116.1"/>
    <property type="molecule type" value="Genomic_DNA"/>
</dbReference>